<dbReference type="InterPro" id="IPR051396">
    <property type="entry name" value="Bact_Antivir_Def_Nuclease"/>
</dbReference>
<accession>A0A553E3S4</accession>
<dbReference type="Gene3D" id="3.40.50.300">
    <property type="entry name" value="P-loop containing nucleotide triphosphate hydrolases"/>
    <property type="match status" value="2"/>
</dbReference>
<organism evidence="2 3">
    <name type="scientific">Flavobacterium restrictum</name>
    <dbReference type="NCBI Taxonomy" id="2594428"/>
    <lineage>
        <taxon>Bacteria</taxon>
        <taxon>Pseudomonadati</taxon>
        <taxon>Bacteroidota</taxon>
        <taxon>Flavobacteriia</taxon>
        <taxon>Flavobacteriales</taxon>
        <taxon>Flavobacteriaceae</taxon>
        <taxon>Flavobacterium</taxon>
    </lineage>
</organism>
<sequence length="437" mass="50831">MRLKLQNIGIIEEADINVDGITLIAGQNDSGKSTVGKVLYALVRGVNIDEESFNASKYDFIVERIRDLRILLTRIKPLDKEEEEIQKSILNDILESENSIFDKYRIRFRSNNVSIDQNELILELDRINRLINSFSDEITKNRLSNITEEIINRISISFDSIEVKHFEIETYFKDGFGNQIQNQFNSNDSFVSAEGFSNQKITFNEKTSFEGFDSISDFYYQDVVFIESPMKLQERFFGSFGSNLMRDKNIYLNSKIFQEEKEVDIFSDNTEKFKRFQENIFEILKGKFDFNKRGELIYKKNDVAFDFRNVATGIKSFGILQLLIQKGVLNQNTLLILDEPEVHLHPTWQVKFAEILVLLSKEFAIPIILTSHSPYFIEALEAYTKKYKYESSTNFYFAKKNEDGLSSKIIDVTEDIMPILNSISEAFYTIQDLNDED</sequence>
<dbReference type="AlphaFoldDB" id="A0A553E3S4"/>
<dbReference type="Proteomes" id="UP000316371">
    <property type="component" value="Unassembled WGS sequence"/>
</dbReference>
<dbReference type="PANTHER" id="PTHR43581:SF2">
    <property type="entry name" value="EXCINUCLEASE ATPASE SUBUNIT"/>
    <property type="match status" value="1"/>
</dbReference>
<dbReference type="RefSeq" id="WP_144256250.1">
    <property type="nucleotide sequence ID" value="NZ_VJZT01000007.1"/>
</dbReference>
<dbReference type="InterPro" id="IPR027417">
    <property type="entry name" value="P-loop_NTPase"/>
</dbReference>
<dbReference type="SUPFAM" id="SSF52540">
    <property type="entry name" value="P-loop containing nucleoside triphosphate hydrolases"/>
    <property type="match status" value="1"/>
</dbReference>
<dbReference type="InterPro" id="IPR041685">
    <property type="entry name" value="AAA_GajA/Old/RecF-like"/>
</dbReference>
<gene>
    <name evidence="2" type="ORF">FNW21_08180</name>
</gene>
<dbReference type="Pfam" id="PF13175">
    <property type="entry name" value="AAA_15"/>
    <property type="match status" value="1"/>
</dbReference>
<protein>
    <submittedName>
        <fullName evidence="2">AAA family ATPase</fullName>
    </submittedName>
</protein>
<reference evidence="2 3" key="1">
    <citation type="submission" date="2019-07" db="EMBL/GenBank/DDBJ databases">
        <title>Novel species of Flavobacterium.</title>
        <authorList>
            <person name="Liu Q."/>
            <person name="Xin Y.-H."/>
        </authorList>
    </citation>
    <scope>NUCLEOTIDE SEQUENCE [LARGE SCALE GENOMIC DNA]</scope>
    <source>
        <strain evidence="2 3">LB1R34</strain>
    </source>
</reference>
<name>A0A553E3S4_9FLAO</name>
<dbReference type="OrthoDB" id="9792800at2"/>
<dbReference type="PANTHER" id="PTHR43581">
    <property type="entry name" value="ATP/GTP PHOSPHATASE"/>
    <property type="match status" value="1"/>
</dbReference>
<feature type="domain" description="Endonuclease GajA/Old nuclease/RecF-like AAA" evidence="1">
    <location>
        <begin position="2"/>
        <end position="377"/>
    </location>
</feature>
<keyword evidence="3" id="KW-1185">Reference proteome</keyword>
<evidence type="ECO:0000313" key="3">
    <source>
        <dbReference type="Proteomes" id="UP000316371"/>
    </source>
</evidence>
<dbReference type="EMBL" id="VJZT01000007">
    <property type="protein sequence ID" value="TRX39674.1"/>
    <property type="molecule type" value="Genomic_DNA"/>
</dbReference>
<evidence type="ECO:0000313" key="2">
    <source>
        <dbReference type="EMBL" id="TRX39674.1"/>
    </source>
</evidence>
<proteinExistence type="predicted"/>
<comment type="caution">
    <text evidence="2">The sequence shown here is derived from an EMBL/GenBank/DDBJ whole genome shotgun (WGS) entry which is preliminary data.</text>
</comment>
<evidence type="ECO:0000259" key="1">
    <source>
        <dbReference type="Pfam" id="PF13175"/>
    </source>
</evidence>